<dbReference type="PANTHER" id="PTHR34220:SF7">
    <property type="entry name" value="SENSOR HISTIDINE KINASE YPDA"/>
    <property type="match status" value="1"/>
</dbReference>
<dbReference type="Proteomes" id="UP001597510">
    <property type="component" value="Unassembled WGS sequence"/>
</dbReference>
<dbReference type="Gene3D" id="3.30.565.10">
    <property type="entry name" value="Histidine kinase-like ATPase, C-terminal domain"/>
    <property type="match status" value="1"/>
</dbReference>
<keyword evidence="4" id="KW-1185">Reference proteome</keyword>
<gene>
    <name evidence="3" type="ORF">ACFSR2_11725</name>
</gene>
<keyword evidence="1" id="KW-1133">Transmembrane helix</keyword>
<evidence type="ECO:0000313" key="3">
    <source>
        <dbReference type="EMBL" id="MFD2521559.1"/>
    </source>
</evidence>
<dbReference type="Pfam" id="PF06580">
    <property type="entry name" value="His_kinase"/>
    <property type="match status" value="1"/>
</dbReference>
<feature type="transmembrane region" description="Helical" evidence="1">
    <location>
        <begin position="269"/>
        <end position="289"/>
    </location>
</feature>
<reference evidence="4" key="1">
    <citation type="journal article" date="2019" name="Int. J. Syst. Evol. Microbiol.">
        <title>The Global Catalogue of Microorganisms (GCM) 10K type strain sequencing project: providing services to taxonomists for standard genome sequencing and annotation.</title>
        <authorList>
            <consortium name="The Broad Institute Genomics Platform"/>
            <consortium name="The Broad Institute Genome Sequencing Center for Infectious Disease"/>
            <person name="Wu L."/>
            <person name="Ma J."/>
        </authorList>
    </citation>
    <scope>NUCLEOTIDE SEQUENCE [LARGE SCALE GENOMIC DNA]</scope>
    <source>
        <strain evidence="4">KCTC 52344</strain>
    </source>
</reference>
<feature type="transmembrane region" description="Helical" evidence="1">
    <location>
        <begin position="12"/>
        <end position="32"/>
    </location>
</feature>
<feature type="transmembrane region" description="Helical" evidence="1">
    <location>
        <begin position="156"/>
        <end position="175"/>
    </location>
</feature>
<keyword evidence="1" id="KW-0472">Membrane</keyword>
<feature type="domain" description="Signal transduction histidine kinase internal region" evidence="2">
    <location>
        <begin position="341"/>
        <end position="419"/>
    </location>
</feature>
<dbReference type="RefSeq" id="WP_340235746.1">
    <property type="nucleotide sequence ID" value="NZ_JBBEWC010000005.1"/>
</dbReference>
<keyword evidence="3" id="KW-0808">Transferase</keyword>
<accession>A0ABW5J7M7</accession>
<dbReference type="InterPro" id="IPR010559">
    <property type="entry name" value="Sig_transdc_His_kin_internal"/>
</dbReference>
<dbReference type="InterPro" id="IPR036890">
    <property type="entry name" value="HATPase_C_sf"/>
</dbReference>
<dbReference type="GO" id="GO:0004673">
    <property type="term" value="F:protein histidine kinase activity"/>
    <property type="evidence" value="ECO:0007669"/>
    <property type="project" value="UniProtKB-EC"/>
</dbReference>
<keyword evidence="1" id="KW-0812">Transmembrane</keyword>
<dbReference type="PANTHER" id="PTHR34220">
    <property type="entry name" value="SENSOR HISTIDINE KINASE YPDA"/>
    <property type="match status" value="1"/>
</dbReference>
<evidence type="ECO:0000259" key="2">
    <source>
        <dbReference type="Pfam" id="PF06580"/>
    </source>
</evidence>
<feature type="transmembrane region" description="Helical" evidence="1">
    <location>
        <begin position="230"/>
        <end position="248"/>
    </location>
</feature>
<protein>
    <submittedName>
        <fullName evidence="3">Sensor histidine kinase</fullName>
        <ecNumber evidence="3">2.7.13.3</ecNumber>
    </submittedName>
</protein>
<sequence>MQSFQKFRRYEFWFILSAFAIYITRRLFQIAVRFDMDVELAEQSTQNATADIFPRSIHDIWQSLASYNHILNTIFPTIAGGVLFFLAWAIFHYMAFPRWKSKDKEQSLFFIYLFLTFLLSLGSTFVYDYFKLYWRFRLDSSGQIIDFKVYSLFRKAYLLSNTVAFLIIIVLYEAAAQFYYYIKSKLHEETEKNFQYLDYLLTAFLAIAILLFALVGQVPILFWNGGLRDLVFATIFLGTIYIAQEIFVSKVMPHISQLRSKKFSEGLTLFLSVCVTGSLVYNVVSLVFWASRGFSHVRFNLSEFVIGFFVMVFASAIIAFLRNVFFKEKIQLTTLFTQKTAELSSLRSQINPHFLFNALNTLYSVSLKENADKTADGIQKLGDMMRFMLNENNQDRIPLNKEIEYLQNYIEIQQMRIAESDNIEIKVNIQPTSREIFIAPMLLNPFIENAFKHGISFRNPSWIYITLTSDDTKLYFKVHNSFHTKSEADPEKDNNGIGLENVKKRLDLIYKNRYSLDIQQSEQDFFVSLTITYW</sequence>
<keyword evidence="3" id="KW-0418">Kinase</keyword>
<feature type="transmembrane region" description="Helical" evidence="1">
    <location>
        <begin position="301"/>
        <end position="321"/>
    </location>
</feature>
<dbReference type="EMBL" id="JBHULC010000011">
    <property type="protein sequence ID" value="MFD2521559.1"/>
    <property type="molecule type" value="Genomic_DNA"/>
</dbReference>
<dbReference type="InterPro" id="IPR050640">
    <property type="entry name" value="Bact_2-comp_sensor_kinase"/>
</dbReference>
<dbReference type="SUPFAM" id="SSF55874">
    <property type="entry name" value="ATPase domain of HSP90 chaperone/DNA topoisomerase II/histidine kinase"/>
    <property type="match status" value="1"/>
</dbReference>
<evidence type="ECO:0000256" key="1">
    <source>
        <dbReference type="SAM" id="Phobius"/>
    </source>
</evidence>
<dbReference type="EC" id="2.7.13.3" evidence="3"/>
<feature type="transmembrane region" description="Helical" evidence="1">
    <location>
        <begin position="196"/>
        <end position="218"/>
    </location>
</feature>
<name>A0ABW5J7M7_9BACT</name>
<organism evidence="3 4">
    <name type="scientific">Emticicia soli</name>
    <dbReference type="NCBI Taxonomy" id="2027878"/>
    <lineage>
        <taxon>Bacteria</taxon>
        <taxon>Pseudomonadati</taxon>
        <taxon>Bacteroidota</taxon>
        <taxon>Cytophagia</taxon>
        <taxon>Cytophagales</taxon>
        <taxon>Leadbetterellaceae</taxon>
        <taxon>Emticicia</taxon>
    </lineage>
</organism>
<evidence type="ECO:0000313" key="4">
    <source>
        <dbReference type="Proteomes" id="UP001597510"/>
    </source>
</evidence>
<proteinExistence type="predicted"/>
<feature type="transmembrane region" description="Helical" evidence="1">
    <location>
        <begin position="74"/>
        <end position="96"/>
    </location>
</feature>
<feature type="transmembrane region" description="Helical" evidence="1">
    <location>
        <begin position="108"/>
        <end position="130"/>
    </location>
</feature>
<comment type="caution">
    <text evidence="3">The sequence shown here is derived from an EMBL/GenBank/DDBJ whole genome shotgun (WGS) entry which is preliminary data.</text>
</comment>